<dbReference type="GO" id="GO:0005524">
    <property type="term" value="F:ATP binding"/>
    <property type="evidence" value="ECO:0007669"/>
    <property type="project" value="InterPro"/>
</dbReference>
<organism evidence="1 2">
    <name type="scientific">Kineococcus radiotolerans</name>
    <dbReference type="NCBI Taxonomy" id="131568"/>
    <lineage>
        <taxon>Bacteria</taxon>
        <taxon>Bacillati</taxon>
        <taxon>Actinomycetota</taxon>
        <taxon>Actinomycetes</taxon>
        <taxon>Kineosporiales</taxon>
        <taxon>Kineosporiaceae</taxon>
        <taxon>Kineococcus</taxon>
    </lineage>
</organism>
<dbReference type="InterPro" id="IPR013757">
    <property type="entry name" value="Topo_IIA_A_a_sf"/>
</dbReference>
<dbReference type="RefSeq" id="WP_183393236.1">
    <property type="nucleotide sequence ID" value="NZ_JACHVY010000012.1"/>
</dbReference>
<evidence type="ECO:0000313" key="2">
    <source>
        <dbReference type="Proteomes" id="UP000533269"/>
    </source>
</evidence>
<evidence type="ECO:0000313" key="1">
    <source>
        <dbReference type="EMBL" id="MBB2903642.1"/>
    </source>
</evidence>
<keyword evidence="1" id="KW-0413">Isomerase</keyword>
<reference evidence="1 2" key="1">
    <citation type="submission" date="2020-08" db="EMBL/GenBank/DDBJ databases">
        <title>The Agave Microbiome: Exploring the role of microbial communities in plant adaptations to desert environments.</title>
        <authorList>
            <person name="Partida-Martinez L.P."/>
        </authorList>
    </citation>
    <scope>NUCLEOTIDE SEQUENCE [LARGE SCALE GENOMIC DNA]</scope>
    <source>
        <strain evidence="1 2">AS2.23</strain>
    </source>
</reference>
<name>A0A7W4TRZ6_KINRA</name>
<proteinExistence type="predicted"/>
<dbReference type="Proteomes" id="UP000533269">
    <property type="component" value="Unassembled WGS sequence"/>
</dbReference>
<reference evidence="1 2" key="2">
    <citation type="submission" date="2020-08" db="EMBL/GenBank/DDBJ databases">
        <authorList>
            <person name="Partida-Martinez L."/>
            <person name="Huntemann M."/>
            <person name="Clum A."/>
            <person name="Wang J."/>
            <person name="Palaniappan K."/>
            <person name="Ritter S."/>
            <person name="Chen I.-M."/>
            <person name="Stamatis D."/>
            <person name="Reddy T."/>
            <person name="O'Malley R."/>
            <person name="Daum C."/>
            <person name="Shapiro N."/>
            <person name="Ivanova N."/>
            <person name="Kyrpides N."/>
            <person name="Woyke T."/>
        </authorList>
    </citation>
    <scope>NUCLEOTIDE SEQUENCE [LARGE SCALE GENOMIC DNA]</scope>
    <source>
        <strain evidence="1 2">AS2.23</strain>
    </source>
</reference>
<comment type="caution">
    <text evidence="1">The sequence shown here is derived from an EMBL/GenBank/DDBJ whole genome shotgun (WGS) entry which is preliminary data.</text>
</comment>
<gene>
    <name evidence="1" type="ORF">FHR75_004485</name>
</gene>
<accession>A0A7W4TRZ6</accession>
<dbReference type="EMBL" id="JACHVY010000012">
    <property type="protein sequence ID" value="MBB2903642.1"/>
    <property type="molecule type" value="Genomic_DNA"/>
</dbReference>
<sequence length="94" mass="10025">MDGVDGEAISFPLEILDAKLAAIGRAQEITAMMLAAEDQQAAIRSVARLLGTSEAASRAVLDTPWRHLTRAAQHRLSAEADRLRRGPGPPDPPS</sequence>
<dbReference type="GO" id="GO:0003677">
    <property type="term" value="F:DNA binding"/>
    <property type="evidence" value="ECO:0007669"/>
    <property type="project" value="InterPro"/>
</dbReference>
<protein>
    <submittedName>
        <fullName evidence="1">DNA gyrase/topoisomerase IV subunit A</fullName>
    </submittedName>
</protein>
<dbReference type="AlphaFoldDB" id="A0A7W4TRZ6"/>
<dbReference type="GO" id="GO:0003918">
    <property type="term" value="F:DNA topoisomerase type II (double strand cut, ATP-hydrolyzing) activity"/>
    <property type="evidence" value="ECO:0007669"/>
    <property type="project" value="InterPro"/>
</dbReference>
<dbReference type="Gene3D" id="1.10.268.10">
    <property type="entry name" value="Topoisomerase, domain 3"/>
    <property type="match status" value="1"/>
</dbReference>